<gene>
    <name evidence="1" type="ORF">DPMN_044861</name>
</gene>
<dbReference type="AlphaFoldDB" id="A0A9D4D5D7"/>
<evidence type="ECO:0000313" key="1">
    <source>
        <dbReference type="EMBL" id="KAH3738231.1"/>
    </source>
</evidence>
<sequence>MSGTTVNPNTLPTDFLDEHEDTGWRSDQICHSGEQHVHTSADITMNDRKLYEIAILQNVSSE</sequence>
<reference evidence="1" key="1">
    <citation type="journal article" date="2019" name="bioRxiv">
        <title>The Genome of the Zebra Mussel, Dreissena polymorpha: A Resource for Invasive Species Research.</title>
        <authorList>
            <person name="McCartney M.A."/>
            <person name="Auch B."/>
            <person name="Kono T."/>
            <person name="Mallez S."/>
            <person name="Zhang Y."/>
            <person name="Obille A."/>
            <person name="Becker A."/>
            <person name="Abrahante J.E."/>
            <person name="Garbe J."/>
            <person name="Badalamenti J.P."/>
            <person name="Herman A."/>
            <person name="Mangelson H."/>
            <person name="Liachko I."/>
            <person name="Sullivan S."/>
            <person name="Sone E.D."/>
            <person name="Koren S."/>
            <person name="Silverstein K.A.T."/>
            <person name="Beckman K.B."/>
            <person name="Gohl D.M."/>
        </authorList>
    </citation>
    <scope>NUCLEOTIDE SEQUENCE</scope>
    <source>
        <strain evidence="1">Duluth1</strain>
        <tissue evidence="1">Whole animal</tissue>
    </source>
</reference>
<organism evidence="1 2">
    <name type="scientific">Dreissena polymorpha</name>
    <name type="common">Zebra mussel</name>
    <name type="synonym">Mytilus polymorpha</name>
    <dbReference type="NCBI Taxonomy" id="45954"/>
    <lineage>
        <taxon>Eukaryota</taxon>
        <taxon>Metazoa</taxon>
        <taxon>Spiralia</taxon>
        <taxon>Lophotrochozoa</taxon>
        <taxon>Mollusca</taxon>
        <taxon>Bivalvia</taxon>
        <taxon>Autobranchia</taxon>
        <taxon>Heteroconchia</taxon>
        <taxon>Euheterodonta</taxon>
        <taxon>Imparidentia</taxon>
        <taxon>Neoheterodontei</taxon>
        <taxon>Myida</taxon>
        <taxon>Dreissenoidea</taxon>
        <taxon>Dreissenidae</taxon>
        <taxon>Dreissena</taxon>
    </lineage>
</organism>
<evidence type="ECO:0000313" key="2">
    <source>
        <dbReference type="Proteomes" id="UP000828390"/>
    </source>
</evidence>
<comment type="caution">
    <text evidence="1">The sequence shown here is derived from an EMBL/GenBank/DDBJ whole genome shotgun (WGS) entry which is preliminary data.</text>
</comment>
<name>A0A9D4D5D7_DREPO</name>
<proteinExistence type="predicted"/>
<protein>
    <submittedName>
        <fullName evidence="1">Uncharacterized protein</fullName>
    </submittedName>
</protein>
<reference evidence="1" key="2">
    <citation type="submission" date="2020-11" db="EMBL/GenBank/DDBJ databases">
        <authorList>
            <person name="McCartney M.A."/>
            <person name="Auch B."/>
            <person name="Kono T."/>
            <person name="Mallez S."/>
            <person name="Becker A."/>
            <person name="Gohl D.M."/>
            <person name="Silverstein K.A.T."/>
            <person name="Koren S."/>
            <person name="Bechman K.B."/>
            <person name="Herman A."/>
            <person name="Abrahante J.E."/>
            <person name="Garbe J."/>
        </authorList>
    </citation>
    <scope>NUCLEOTIDE SEQUENCE</scope>
    <source>
        <strain evidence="1">Duluth1</strain>
        <tissue evidence="1">Whole animal</tissue>
    </source>
</reference>
<dbReference type="EMBL" id="JAIWYP010000011">
    <property type="protein sequence ID" value="KAH3738231.1"/>
    <property type="molecule type" value="Genomic_DNA"/>
</dbReference>
<keyword evidence="2" id="KW-1185">Reference proteome</keyword>
<dbReference type="Proteomes" id="UP000828390">
    <property type="component" value="Unassembled WGS sequence"/>
</dbReference>
<accession>A0A9D4D5D7</accession>